<dbReference type="Proteomes" id="UP000596660">
    <property type="component" value="Unplaced"/>
</dbReference>
<dbReference type="OMA" id="CIQHERQ"/>
<evidence type="ECO:0000259" key="3">
    <source>
        <dbReference type="PROSITE" id="PS51140"/>
    </source>
</evidence>
<proteinExistence type="predicted"/>
<keyword evidence="5" id="KW-1185">Reference proteome</keyword>
<keyword evidence="1" id="KW-0175">Coiled coil</keyword>
<dbReference type="SUPFAM" id="SSF46934">
    <property type="entry name" value="UBA-like"/>
    <property type="match status" value="1"/>
</dbReference>
<dbReference type="Gramene" id="AUR62013312-RA">
    <property type="protein sequence ID" value="AUR62013312-RA:cds"/>
    <property type="gene ID" value="AUR62013312"/>
</dbReference>
<accession>A0A803LH65</accession>
<dbReference type="PROSITE" id="PS51140">
    <property type="entry name" value="CUE"/>
    <property type="match status" value="1"/>
</dbReference>
<dbReference type="SMR" id="A0A803LH65"/>
<evidence type="ECO:0000256" key="1">
    <source>
        <dbReference type="SAM" id="Coils"/>
    </source>
</evidence>
<reference evidence="4" key="2">
    <citation type="submission" date="2021-03" db="UniProtKB">
        <authorList>
            <consortium name="EnsemblPlants"/>
        </authorList>
    </citation>
    <scope>IDENTIFICATION</scope>
</reference>
<dbReference type="InterPro" id="IPR009060">
    <property type="entry name" value="UBA-like_sf"/>
</dbReference>
<feature type="coiled-coil region" evidence="1">
    <location>
        <begin position="171"/>
        <end position="236"/>
    </location>
</feature>
<dbReference type="EnsemblPlants" id="AUR62013312-RA">
    <property type="protein sequence ID" value="AUR62013312-RA:cds"/>
    <property type="gene ID" value="AUR62013312"/>
</dbReference>
<dbReference type="AlphaFoldDB" id="A0A803LH65"/>
<dbReference type="KEGG" id="cqi:110725599"/>
<evidence type="ECO:0000313" key="5">
    <source>
        <dbReference type="Proteomes" id="UP000596660"/>
    </source>
</evidence>
<gene>
    <name evidence="4" type="primary">LOC110725599</name>
</gene>
<organism evidence="4 5">
    <name type="scientific">Chenopodium quinoa</name>
    <name type="common">Quinoa</name>
    <dbReference type="NCBI Taxonomy" id="63459"/>
    <lineage>
        <taxon>Eukaryota</taxon>
        <taxon>Viridiplantae</taxon>
        <taxon>Streptophyta</taxon>
        <taxon>Embryophyta</taxon>
        <taxon>Tracheophyta</taxon>
        <taxon>Spermatophyta</taxon>
        <taxon>Magnoliopsida</taxon>
        <taxon>eudicotyledons</taxon>
        <taxon>Gunneridae</taxon>
        <taxon>Pentapetalae</taxon>
        <taxon>Caryophyllales</taxon>
        <taxon>Chenopodiaceae</taxon>
        <taxon>Chenopodioideae</taxon>
        <taxon>Atripliceae</taxon>
        <taxon>Chenopodium</taxon>
    </lineage>
</organism>
<dbReference type="CDD" id="cd14279">
    <property type="entry name" value="CUE"/>
    <property type="match status" value="1"/>
</dbReference>
<dbReference type="GeneID" id="110725599"/>
<protein>
    <recommendedName>
        <fullName evidence="3">CUE domain-containing protein</fullName>
    </recommendedName>
</protein>
<feature type="compositionally biased region" description="Polar residues" evidence="2">
    <location>
        <begin position="88"/>
        <end position="104"/>
    </location>
</feature>
<dbReference type="PANTHER" id="PTHR31245:SF1">
    <property type="entry name" value="UBIQUITIN SYSTEM COMPONENT CUE PROTEIN"/>
    <property type="match status" value="1"/>
</dbReference>
<evidence type="ECO:0000256" key="2">
    <source>
        <dbReference type="SAM" id="MobiDB-lite"/>
    </source>
</evidence>
<evidence type="ECO:0000313" key="4">
    <source>
        <dbReference type="EnsemblPlants" id="AUR62013312-RA:cds"/>
    </source>
</evidence>
<feature type="domain" description="CUE" evidence="3">
    <location>
        <begin position="38"/>
        <end position="81"/>
    </location>
</feature>
<dbReference type="RefSeq" id="XP_021760755.1">
    <property type="nucleotide sequence ID" value="XM_021905063.1"/>
</dbReference>
<name>A0A803LH65_CHEQI</name>
<dbReference type="PANTHER" id="PTHR31245">
    <property type="entry name" value="UBIQUITIN SYSTEM COMPONENT CUE PROTEIN"/>
    <property type="match status" value="1"/>
</dbReference>
<reference evidence="4" key="1">
    <citation type="journal article" date="2017" name="Nature">
        <title>The genome of Chenopodium quinoa.</title>
        <authorList>
            <person name="Jarvis D.E."/>
            <person name="Ho Y.S."/>
            <person name="Lightfoot D.J."/>
            <person name="Schmoeckel S.M."/>
            <person name="Li B."/>
            <person name="Borm T.J.A."/>
            <person name="Ohyanagi H."/>
            <person name="Mineta K."/>
            <person name="Michell C.T."/>
            <person name="Saber N."/>
            <person name="Kharbatia N.M."/>
            <person name="Rupper R.R."/>
            <person name="Sharp A.R."/>
            <person name="Dally N."/>
            <person name="Boughton B.A."/>
            <person name="Woo Y.H."/>
            <person name="Gao G."/>
            <person name="Schijlen E.G.W.M."/>
            <person name="Guo X."/>
            <person name="Momin A.A."/>
            <person name="Negrao S."/>
            <person name="Al-Babili S."/>
            <person name="Gehring C."/>
            <person name="Roessner U."/>
            <person name="Jung C."/>
            <person name="Murphy K."/>
            <person name="Arold S.T."/>
            <person name="Gojobori T."/>
            <person name="van der Linden C.G."/>
            <person name="van Loo E.N."/>
            <person name="Jellen E.N."/>
            <person name="Maughan P.J."/>
            <person name="Tester M."/>
        </authorList>
    </citation>
    <scope>NUCLEOTIDE SEQUENCE [LARGE SCALE GENOMIC DNA]</scope>
    <source>
        <strain evidence="4">cv. PI 614886</strain>
    </source>
</reference>
<sequence length="262" mass="29291">MSAIVCGKRSSIFEESPSPSSKRIRFSSSSSPVRFSGSPLFLIDHLIAIFPHMDMKLIEQALENSGHDLDLAIKSLNDLRLGSAENFPGTTTTSDTHSQPNNKPQVHGDEAGSTRDSLVSENLPRDGAEWVELFVREMASASDVEDARTRATRALEAFEKTICTRVKADAVQNFQQENSMLKEQVQALLQENGILKRAVSIQHERQKEFEAKSQEVQQLKQLLSQCQEHIRTLEVNNYALAMHLKQAEANNSIPGRFNPDIF</sequence>
<feature type="region of interest" description="Disordered" evidence="2">
    <location>
        <begin position="84"/>
        <end position="121"/>
    </location>
</feature>
<dbReference type="InterPro" id="IPR003892">
    <property type="entry name" value="CUE"/>
</dbReference>
<dbReference type="OrthoDB" id="440455at2759"/>
<dbReference type="GO" id="GO:0043130">
    <property type="term" value="F:ubiquitin binding"/>
    <property type="evidence" value="ECO:0007669"/>
    <property type="project" value="InterPro"/>
</dbReference>